<feature type="chain" id="PRO_5011525189" evidence="1">
    <location>
        <begin position="24"/>
        <end position="202"/>
    </location>
</feature>
<keyword evidence="1" id="KW-0732">Signal</keyword>
<dbReference type="RefSeq" id="WP_091636702.1">
    <property type="nucleotide sequence ID" value="NZ_FNYW01000060.1"/>
</dbReference>
<organism evidence="2 3">
    <name type="scientific">Alkalibacterium gilvum</name>
    <dbReference type="NCBI Taxonomy" id="1130080"/>
    <lineage>
        <taxon>Bacteria</taxon>
        <taxon>Bacillati</taxon>
        <taxon>Bacillota</taxon>
        <taxon>Bacilli</taxon>
        <taxon>Lactobacillales</taxon>
        <taxon>Carnobacteriaceae</taxon>
        <taxon>Alkalibacterium</taxon>
    </lineage>
</organism>
<proteinExistence type="predicted"/>
<gene>
    <name evidence="2" type="ORF">SAMN04488113_1601</name>
</gene>
<dbReference type="EMBL" id="FNYW01000060">
    <property type="protein sequence ID" value="SEJ05391.1"/>
    <property type="molecule type" value="Genomic_DNA"/>
</dbReference>
<sequence>MKKVVSMLLAFCMIFISSSSVFAAETDRSITYQAEVQNEISSKISHYFTKDSNGAIHFTATKSELISLGISDKDAEIMTSFTSDELNSFAAQLDSSLVIGDTTADKTRTIPIQTFGFVGVYLKLGPKVRSMAAVPAGAFAGGFAAWHVKALVKAGPWGAGAAAAVSASVAGAVGWAVKNHLKTVRVGTNIPFVSWSRNVYVP</sequence>
<evidence type="ECO:0000313" key="3">
    <source>
        <dbReference type="Proteomes" id="UP000198564"/>
    </source>
</evidence>
<evidence type="ECO:0000256" key="1">
    <source>
        <dbReference type="SAM" id="SignalP"/>
    </source>
</evidence>
<name>A0A1H6VL90_9LACT</name>
<protein>
    <submittedName>
        <fullName evidence="2">Uncharacterized protein</fullName>
    </submittedName>
</protein>
<dbReference type="OrthoDB" id="2221767at2"/>
<dbReference type="Proteomes" id="UP000198564">
    <property type="component" value="Unassembled WGS sequence"/>
</dbReference>
<feature type="signal peptide" evidence="1">
    <location>
        <begin position="1"/>
        <end position="23"/>
    </location>
</feature>
<accession>A0A1H6VL90</accession>
<evidence type="ECO:0000313" key="2">
    <source>
        <dbReference type="EMBL" id="SEJ05391.1"/>
    </source>
</evidence>
<reference evidence="3" key="1">
    <citation type="submission" date="2016-10" db="EMBL/GenBank/DDBJ databases">
        <authorList>
            <person name="Varghese N."/>
            <person name="Submissions S."/>
        </authorList>
    </citation>
    <scope>NUCLEOTIDE SEQUENCE [LARGE SCALE GENOMIC DNA]</scope>
    <source>
        <strain evidence="3">DSM 25751</strain>
    </source>
</reference>
<dbReference type="AlphaFoldDB" id="A0A1H6VL90"/>
<keyword evidence="3" id="KW-1185">Reference proteome</keyword>